<protein>
    <submittedName>
        <fullName evidence="1">Uncharacterized protein</fullName>
    </submittedName>
</protein>
<gene>
    <name evidence="1" type="ORF">PanWU01x14_065280</name>
</gene>
<dbReference type="EMBL" id="JXTB01000039">
    <property type="protein sequence ID" value="PON72493.1"/>
    <property type="molecule type" value="Genomic_DNA"/>
</dbReference>
<organism evidence="1 2">
    <name type="scientific">Parasponia andersonii</name>
    <name type="common">Sponia andersonii</name>
    <dbReference type="NCBI Taxonomy" id="3476"/>
    <lineage>
        <taxon>Eukaryota</taxon>
        <taxon>Viridiplantae</taxon>
        <taxon>Streptophyta</taxon>
        <taxon>Embryophyta</taxon>
        <taxon>Tracheophyta</taxon>
        <taxon>Spermatophyta</taxon>
        <taxon>Magnoliopsida</taxon>
        <taxon>eudicotyledons</taxon>
        <taxon>Gunneridae</taxon>
        <taxon>Pentapetalae</taxon>
        <taxon>rosids</taxon>
        <taxon>fabids</taxon>
        <taxon>Rosales</taxon>
        <taxon>Cannabaceae</taxon>
        <taxon>Parasponia</taxon>
    </lineage>
</organism>
<accession>A0A2P5DGU9</accession>
<comment type="caution">
    <text evidence="1">The sequence shown here is derived from an EMBL/GenBank/DDBJ whole genome shotgun (WGS) entry which is preliminary data.</text>
</comment>
<evidence type="ECO:0000313" key="1">
    <source>
        <dbReference type="EMBL" id="PON72493.1"/>
    </source>
</evidence>
<dbReference type="Proteomes" id="UP000237105">
    <property type="component" value="Unassembled WGS sequence"/>
</dbReference>
<reference evidence="2" key="1">
    <citation type="submission" date="2016-06" db="EMBL/GenBank/DDBJ databases">
        <title>Parallel loss of symbiosis genes in relatives of nitrogen-fixing non-legume Parasponia.</title>
        <authorList>
            <person name="Van Velzen R."/>
            <person name="Holmer R."/>
            <person name="Bu F."/>
            <person name="Rutten L."/>
            <person name="Van Zeijl A."/>
            <person name="Liu W."/>
            <person name="Santuari L."/>
            <person name="Cao Q."/>
            <person name="Sharma T."/>
            <person name="Shen D."/>
            <person name="Roswanjaya Y."/>
            <person name="Wardhani T."/>
            <person name="Kalhor M.S."/>
            <person name="Jansen J."/>
            <person name="Van den Hoogen J."/>
            <person name="Gungor B."/>
            <person name="Hartog M."/>
            <person name="Hontelez J."/>
            <person name="Verver J."/>
            <person name="Yang W.-C."/>
            <person name="Schijlen E."/>
            <person name="Repin R."/>
            <person name="Schilthuizen M."/>
            <person name="Schranz E."/>
            <person name="Heidstra R."/>
            <person name="Miyata K."/>
            <person name="Fedorova E."/>
            <person name="Kohlen W."/>
            <person name="Bisseling T."/>
            <person name="Smit S."/>
            <person name="Geurts R."/>
        </authorList>
    </citation>
    <scope>NUCLEOTIDE SEQUENCE [LARGE SCALE GENOMIC DNA]</scope>
    <source>
        <strain evidence="2">cv. WU1-14</strain>
    </source>
</reference>
<dbReference type="AlphaFoldDB" id="A0A2P5DGU9"/>
<name>A0A2P5DGU9_PARAD</name>
<dbReference type="OrthoDB" id="10343222at2759"/>
<proteinExistence type="predicted"/>
<evidence type="ECO:0000313" key="2">
    <source>
        <dbReference type="Proteomes" id="UP000237105"/>
    </source>
</evidence>
<keyword evidence="2" id="KW-1185">Reference proteome</keyword>
<sequence length="131" mass="15240">MEIKKKKGDSTTYFHQLSANEAYWFVEDIADFDYQSWSYPLSHYGLADSSNSSVPLFDTLHHQVESSLDFEELVAQFLKETRPHIEKLERIEMVARDAQDMYNCESHREEIGISGKIFGLFDDDYSTEAKV</sequence>